<dbReference type="PANTHER" id="PTHR30511:SF0">
    <property type="entry name" value="ALANINE RACEMASE, CATABOLIC-RELATED"/>
    <property type="match status" value="1"/>
</dbReference>
<reference evidence="5 6" key="1">
    <citation type="journal article" date="2023" name="Microbiol. Resour. Announc.">
        <title>Complete Genome Sequence of Imperialibacter roseus strain P4T.</title>
        <authorList>
            <person name="Tizabi D.R."/>
            <person name="Bachvaroff T."/>
            <person name="Hill R.T."/>
        </authorList>
    </citation>
    <scope>NUCLEOTIDE SEQUENCE [LARGE SCALE GENOMIC DNA]</scope>
    <source>
        <strain evidence="5 6">P4T</strain>
    </source>
</reference>
<dbReference type="InterPro" id="IPR009006">
    <property type="entry name" value="Ala_racemase/Decarboxylase_C"/>
</dbReference>
<dbReference type="NCBIfam" id="TIGR00492">
    <property type="entry name" value="alr"/>
    <property type="match status" value="1"/>
</dbReference>
<evidence type="ECO:0000259" key="4">
    <source>
        <dbReference type="Pfam" id="PF01168"/>
    </source>
</evidence>
<dbReference type="InterPro" id="IPR001608">
    <property type="entry name" value="Ala_racemase_N"/>
</dbReference>
<feature type="domain" description="Alanine racemase N-terminal" evidence="4">
    <location>
        <begin position="15"/>
        <end position="232"/>
    </location>
</feature>
<comment type="cofactor">
    <cofactor evidence="1">
        <name>pyridoxal 5'-phosphate</name>
        <dbReference type="ChEBI" id="CHEBI:597326"/>
    </cofactor>
</comment>
<dbReference type="Pfam" id="PF01168">
    <property type="entry name" value="Ala_racemase_N"/>
    <property type="match status" value="1"/>
</dbReference>
<organism evidence="5 6">
    <name type="scientific">Imperialibacter roseus</name>
    <dbReference type="NCBI Taxonomy" id="1324217"/>
    <lineage>
        <taxon>Bacteria</taxon>
        <taxon>Pseudomonadati</taxon>
        <taxon>Bacteroidota</taxon>
        <taxon>Cytophagia</taxon>
        <taxon>Cytophagales</taxon>
        <taxon>Flammeovirgaceae</taxon>
        <taxon>Imperialibacter</taxon>
    </lineage>
</organism>
<dbReference type="Proteomes" id="UP001302349">
    <property type="component" value="Chromosome"/>
</dbReference>
<dbReference type="Gene3D" id="2.40.37.10">
    <property type="entry name" value="Lyase, Ornithine Decarboxylase, Chain A, domain 1"/>
    <property type="match status" value="1"/>
</dbReference>
<dbReference type="Gene3D" id="3.20.20.10">
    <property type="entry name" value="Alanine racemase"/>
    <property type="match status" value="1"/>
</dbReference>
<dbReference type="InterPro" id="IPR000821">
    <property type="entry name" value="Ala_racemase"/>
</dbReference>
<dbReference type="InterPro" id="IPR029066">
    <property type="entry name" value="PLP-binding_barrel"/>
</dbReference>
<evidence type="ECO:0000313" key="5">
    <source>
        <dbReference type="EMBL" id="WOK07609.1"/>
    </source>
</evidence>
<evidence type="ECO:0000256" key="2">
    <source>
        <dbReference type="ARBA" id="ARBA00022898"/>
    </source>
</evidence>
<keyword evidence="6" id="KW-1185">Reference proteome</keyword>
<dbReference type="RefSeq" id="WP_317490280.1">
    <property type="nucleotide sequence ID" value="NZ_CP136051.1"/>
</dbReference>
<dbReference type="EMBL" id="CP136051">
    <property type="protein sequence ID" value="WOK07609.1"/>
    <property type="molecule type" value="Genomic_DNA"/>
</dbReference>
<keyword evidence="2" id="KW-0663">Pyridoxal phosphate</keyword>
<keyword evidence="3 5" id="KW-0413">Isomerase</keyword>
<evidence type="ECO:0000256" key="3">
    <source>
        <dbReference type="ARBA" id="ARBA00023235"/>
    </source>
</evidence>
<name>A0ABZ0IRI7_9BACT</name>
<accession>A0ABZ0IRI7</accession>
<sequence length="297" mass="33519">MFPNSSSSIELSRLALENNIDFLRKLVGPDVTISSVLKGNAYGHGIKHMVPELERLGIRHFSVFGSFEALDVASFSTESSTILIMGDILDDHMPWMIENDVECFVFNKIRLNALCKQARLMKKKARIHLELETGMNRTGINPDEWEEMASLINEFEDCIEVVGMCTHLAGAESVSNYKRILSQKDMFNEGVTFFKAKGVHPKVLHTSCSAGVIMYPENNLGMVRVGILQYGLWPSLETQVSYMRENKLAEDPLKRVISWKSHVMDIKNVKMGEFIGYGTSFPDFIILLSKKSKGLLF</sequence>
<evidence type="ECO:0000256" key="1">
    <source>
        <dbReference type="ARBA" id="ARBA00001933"/>
    </source>
</evidence>
<dbReference type="SUPFAM" id="SSF51419">
    <property type="entry name" value="PLP-binding barrel"/>
    <property type="match status" value="1"/>
</dbReference>
<dbReference type="CDD" id="cd00430">
    <property type="entry name" value="PLPDE_III_AR"/>
    <property type="match status" value="1"/>
</dbReference>
<dbReference type="EC" id="5.1.1.1" evidence="5"/>
<dbReference type="PANTHER" id="PTHR30511">
    <property type="entry name" value="ALANINE RACEMASE"/>
    <property type="match status" value="1"/>
</dbReference>
<dbReference type="PROSITE" id="PS00395">
    <property type="entry name" value="ALANINE_RACEMASE"/>
    <property type="match status" value="1"/>
</dbReference>
<evidence type="ECO:0000313" key="6">
    <source>
        <dbReference type="Proteomes" id="UP001302349"/>
    </source>
</evidence>
<dbReference type="PRINTS" id="PR00992">
    <property type="entry name" value="ALARACEMASE"/>
</dbReference>
<gene>
    <name evidence="5" type="primary">alr</name>
    <name evidence="5" type="ORF">RT717_03100</name>
</gene>
<proteinExistence type="predicted"/>
<dbReference type="GO" id="GO:0008784">
    <property type="term" value="F:alanine racemase activity"/>
    <property type="evidence" value="ECO:0007669"/>
    <property type="project" value="UniProtKB-EC"/>
</dbReference>
<protein>
    <submittedName>
        <fullName evidence="5">Alanine racemase</fullName>
        <ecNumber evidence="5">5.1.1.1</ecNumber>
    </submittedName>
</protein>
<dbReference type="InterPro" id="IPR020622">
    <property type="entry name" value="Ala_racemase_pyridoxalP-BS"/>
</dbReference>